<evidence type="ECO:0000313" key="2">
    <source>
        <dbReference type="Proteomes" id="UP000198324"/>
    </source>
</evidence>
<dbReference type="AlphaFoldDB" id="A0A239C7U0"/>
<dbReference type="RefSeq" id="WP_089275194.1">
    <property type="nucleotide sequence ID" value="NZ_FZOC01000007.1"/>
</dbReference>
<accession>A0A239C7U0</accession>
<name>A0A239C7U0_9BACT</name>
<organism evidence="1 2">
    <name type="scientific">Humidesulfovibrio mexicanus</name>
    <dbReference type="NCBI Taxonomy" id="147047"/>
    <lineage>
        <taxon>Bacteria</taxon>
        <taxon>Pseudomonadati</taxon>
        <taxon>Thermodesulfobacteriota</taxon>
        <taxon>Desulfovibrionia</taxon>
        <taxon>Desulfovibrionales</taxon>
        <taxon>Desulfovibrionaceae</taxon>
        <taxon>Humidesulfovibrio</taxon>
    </lineage>
</organism>
<dbReference type="OrthoDB" id="8602627at2"/>
<dbReference type="Proteomes" id="UP000198324">
    <property type="component" value="Unassembled WGS sequence"/>
</dbReference>
<protein>
    <submittedName>
        <fullName evidence="1">Phage Tail Protein X</fullName>
    </submittedName>
</protein>
<gene>
    <name evidence="1" type="ORF">SAMN04488503_3003</name>
</gene>
<dbReference type="EMBL" id="FZOC01000007">
    <property type="protein sequence ID" value="SNS16287.1"/>
    <property type="molecule type" value="Genomic_DNA"/>
</dbReference>
<sequence>MPSTITTSQGDSWDGLAYRLWGEERLFDQLMRANPAHLDVVVFPAGVVLVVPDVETPTQTLELPPWMTA</sequence>
<keyword evidence="2" id="KW-1185">Reference proteome</keyword>
<evidence type="ECO:0000313" key="1">
    <source>
        <dbReference type="EMBL" id="SNS16287.1"/>
    </source>
</evidence>
<dbReference type="InterPro" id="IPR008861">
    <property type="entry name" value="GpX-like"/>
</dbReference>
<reference evidence="1 2" key="1">
    <citation type="submission" date="2017-06" db="EMBL/GenBank/DDBJ databases">
        <authorList>
            <person name="Kim H.J."/>
            <person name="Triplett B.A."/>
        </authorList>
    </citation>
    <scope>NUCLEOTIDE SEQUENCE [LARGE SCALE GENOMIC DNA]</scope>
    <source>
        <strain evidence="1 2">DSM 13116</strain>
    </source>
</reference>
<proteinExistence type="predicted"/>
<dbReference type="Pfam" id="PF05489">
    <property type="entry name" value="Phage_tail_X"/>
    <property type="match status" value="1"/>
</dbReference>